<dbReference type="AlphaFoldDB" id="A0A2S3W3P2"/>
<evidence type="ECO:0000313" key="5">
    <source>
        <dbReference type="EMBL" id="POF63486.1"/>
    </source>
</evidence>
<evidence type="ECO:0000256" key="3">
    <source>
        <dbReference type="ARBA" id="ARBA00022801"/>
    </source>
</evidence>
<accession>A0A2S3W3P2</accession>
<sequence length="489" mass="48727">MPEHSLNSFARRSVRVAFSAMLAVSVAGCGHSSPMHLVTHMFGPSPGALIGTVAADEPQAAMVGRDILSRGGNAADAAAAMGMALAVTLPSRASMGSGGACLAYRPGDNEGGRAFIFTPRGGTTDGIPGAPHADRPAAVPMLARGLYLMHLQYGTTSFSEILSDAMSLAVNGVNVSHQLASDLATVQGPLLADPGMRAIFSRTDGTALVEGDALVQTHLSGVLDQIRSMGVGDMYNGALAQSFTAGSQAAGGGLQTSDLRAAIPSERLPLRVSAAGGLTVAFLPPPADGGLGSAVAFRALLAGQGNPEALSQGAVASWRARGGDTQGKLTNDDQTARAQAVLDSGTPGSGMLPPLPASTSFAVVDHAGMAVACSLTMNNLFGTGRIAGNTGIVLAASPVRMPPALLSAAIASDGHAFRAAVAGSGQNDAAAAVAEEMKLVLSGQAPASRAVTAEGRVNAIVCPRGLPGDGATCAAGSDPRETGLAVGPR</sequence>
<keyword evidence="2 5" id="KW-0808">Transferase</keyword>
<dbReference type="Gene3D" id="3.60.20.40">
    <property type="match status" value="1"/>
</dbReference>
<keyword evidence="5" id="KW-0012">Acyltransferase</keyword>
<keyword evidence="6" id="KW-1185">Reference proteome</keyword>
<dbReference type="Pfam" id="PF01019">
    <property type="entry name" value="G_glu_transpept"/>
    <property type="match status" value="1"/>
</dbReference>
<dbReference type="SUPFAM" id="SSF56235">
    <property type="entry name" value="N-terminal nucleophile aminohydrolases (Ntn hydrolases)"/>
    <property type="match status" value="1"/>
</dbReference>
<dbReference type="InterPro" id="IPR051792">
    <property type="entry name" value="GGT_bact"/>
</dbReference>
<dbReference type="EMBL" id="POTC01000007">
    <property type="protein sequence ID" value="POF63486.1"/>
    <property type="molecule type" value="Genomic_DNA"/>
</dbReference>
<dbReference type="PANTHER" id="PTHR43199:SF1">
    <property type="entry name" value="GLUTATHIONE HYDROLASE PROENZYME"/>
    <property type="match status" value="1"/>
</dbReference>
<dbReference type="InterPro" id="IPR029055">
    <property type="entry name" value="Ntn_hydrolases_N"/>
</dbReference>
<evidence type="ECO:0000256" key="2">
    <source>
        <dbReference type="ARBA" id="ARBA00022679"/>
    </source>
</evidence>
<dbReference type="InterPro" id="IPR043137">
    <property type="entry name" value="GGT_ssub_C"/>
</dbReference>
<gene>
    <name evidence="5" type="primary">ggt_1</name>
    <name evidence="5" type="ORF">KMAL_08620</name>
</gene>
<dbReference type="GO" id="GO:0016787">
    <property type="term" value="F:hydrolase activity"/>
    <property type="evidence" value="ECO:0007669"/>
    <property type="project" value="UniProtKB-KW"/>
</dbReference>
<keyword evidence="3" id="KW-0378">Hydrolase</keyword>
<proteinExistence type="inferred from homology"/>
<dbReference type="PANTHER" id="PTHR43199">
    <property type="entry name" value="GLUTATHIONE HYDROLASE"/>
    <property type="match status" value="1"/>
</dbReference>
<dbReference type="Proteomes" id="UP000237344">
    <property type="component" value="Unassembled WGS sequence"/>
</dbReference>
<dbReference type="EC" id="2.3.2.2" evidence="5"/>
<protein>
    <submittedName>
        <fullName evidence="5">Gamma-glutamyltranspeptidase</fullName>
        <ecNumber evidence="5">2.3.2.2</ecNumber>
    </submittedName>
</protein>
<evidence type="ECO:0000256" key="4">
    <source>
        <dbReference type="ARBA" id="ARBA00023145"/>
    </source>
</evidence>
<evidence type="ECO:0000256" key="1">
    <source>
        <dbReference type="ARBA" id="ARBA00009381"/>
    </source>
</evidence>
<keyword evidence="4" id="KW-0865">Zymogen</keyword>
<comment type="similarity">
    <text evidence="1">Belongs to the gamma-glutamyltransferase family.</text>
</comment>
<comment type="caution">
    <text evidence="5">The sequence shown here is derived from an EMBL/GenBank/DDBJ whole genome shotgun (WGS) entry which is preliminary data.</text>
</comment>
<dbReference type="PRINTS" id="PR01210">
    <property type="entry name" value="GGTRANSPTASE"/>
</dbReference>
<name>A0A2S3W3P2_9PROT</name>
<dbReference type="GO" id="GO:0103068">
    <property type="term" value="F:leukotriene C4 gamma-glutamyl transferase activity"/>
    <property type="evidence" value="ECO:0007669"/>
    <property type="project" value="UniProtKB-EC"/>
</dbReference>
<reference evidence="5 6" key="1">
    <citation type="submission" date="2018-01" db="EMBL/GenBank/DDBJ databases">
        <title>Draft Genome Sequence of Komagataeibacter maltaceti LMG 1529, a Vinegar Producing Acetic Acid Bacterium Isolated from Malt Vinegar Brewery Acetifiers.</title>
        <authorList>
            <person name="Zhang Q."/>
            <person name="Hollensteiner J."/>
            <person name="Poehlein A."/>
            <person name="Daniel R."/>
        </authorList>
    </citation>
    <scope>NUCLEOTIDE SEQUENCE [LARGE SCALE GENOMIC DNA]</scope>
    <source>
        <strain evidence="5 6">LMG 1529</strain>
    </source>
</reference>
<evidence type="ECO:0000313" key="6">
    <source>
        <dbReference type="Proteomes" id="UP000237344"/>
    </source>
</evidence>
<organism evidence="5 6">
    <name type="scientific">Novacetimonas maltaceti</name>
    <dbReference type="NCBI Taxonomy" id="1203393"/>
    <lineage>
        <taxon>Bacteria</taxon>
        <taxon>Pseudomonadati</taxon>
        <taxon>Pseudomonadota</taxon>
        <taxon>Alphaproteobacteria</taxon>
        <taxon>Acetobacterales</taxon>
        <taxon>Acetobacteraceae</taxon>
        <taxon>Novacetimonas</taxon>
    </lineage>
</organism>